<feature type="transmembrane region" description="Helical" evidence="2">
    <location>
        <begin position="611"/>
        <end position="633"/>
    </location>
</feature>
<evidence type="ECO:0000256" key="2">
    <source>
        <dbReference type="SAM" id="Phobius"/>
    </source>
</evidence>
<dbReference type="OrthoDB" id="415438at2759"/>
<evidence type="ECO:0000313" key="4">
    <source>
        <dbReference type="Proteomes" id="UP000604046"/>
    </source>
</evidence>
<organism evidence="3 4">
    <name type="scientific">Symbiodinium natans</name>
    <dbReference type="NCBI Taxonomy" id="878477"/>
    <lineage>
        <taxon>Eukaryota</taxon>
        <taxon>Sar</taxon>
        <taxon>Alveolata</taxon>
        <taxon>Dinophyceae</taxon>
        <taxon>Suessiales</taxon>
        <taxon>Symbiodiniaceae</taxon>
        <taxon>Symbiodinium</taxon>
    </lineage>
</organism>
<name>A0A812V6E4_9DINO</name>
<feature type="transmembrane region" description="Helical" evidence="2">
    <location>
        <begin position="460"/>
        <end position="478"/>
    </location>
</feature>
<keyword evidence="2" id="KW-1133">Transmembrane helix</keyword>
<keyword evidence="4" id="KW-1185">Reference proteome</keyword>
<dbReference type="EMBL" id="CAJNDS010002830">
    <property type="protein sequence ID" value="CAE7612213.1"/>
    <property type="molecule type" value="Genomic_DNA"/>
</dbReference>
<feature type="transmembrane region" description="Helical" evidence="2">
    <location>
        <begin position="499"/>
        <end position="517"/>
    </location>
</feature>
<dbReference type="Proteomes" id="UP000604046">
    <property type="component" value="Unassembled WGS sequence"/>
</dbReference>
<comment type="caution">
    <text evidence="3">The sequence shown here is derived from an EMBL/GenBank/DDBJ whole genome shotgun (WGS) entry which is preliminary data.</text>
</comment>
<evidence type="ECO:0000313" key="3">
    <source>
        <dbReference type="EMBL" id="CAE7612213.1"/>
    </source>
</evidence>
<accession>A0A812V6E4</accession>
<reference evidence="3" key="1">
    <citation type="submission" date="2021-02" db="EMBL/GenBank/DDBJ databases">
        <authorList>
            <person name="Dougan E. K."/>
            <person name="Rhodes N."/>
            <person name="Thang M."/>
            <person name="Chan C."/>
        </authorList>
    </citation>
    <scope>NUCLEOTIDE SEQUENCE</scope>
</reference>
<proteinExistence type="predicted"/>
<feature type="transmembrane region" description="Helical" evidence="2">
    <location>
        <begin position="523"/>
        <end position="541"/>
    </location>
</feature>
<gene>
    <name evidence="3" type="ORF">SNAT2548_LOCUS34809</name>
</gene>
<protein>
    <submittedName>
        <fullName evidence="3">Uncharacterized protein</fullName>
    </submittedName>
</protein>
<sequence>MSSGKDDTALAEVVPAAQGEDEPVATERPQVRSKAQSWGLLPESHRGITVEELWDFYKPEADWLEDSRWRCGICHKSCSCEECVDPESSPASPQETAEPVDASMEVEEAAGNMAQAAQAAAAQMAEQVVTGIGKAMAEEKRAKRIRRARQKPQSHSCCSHCGAEGGPGRWEERNLYEVVAEMVMPICAQLRVSYVELLRRGPEGDEMEGVRPDTFVSHWWGEEFPKFMRTLTRFAEARSRRLPWTMCHTPYRNPRTWAFWICAFANNQYAIEHALGDFSSSATPRTAVMTSAFATALDAVTDVVAVLDDRAIIYTRIWCCFELFSVARLMPQRRGKELEIFIADESGVVSSGCGDVWMMNSLIDKVKTAEAEASNPDDKAMIESAMLADGTTSEELDSVLQMLASTGMAAAHHRRCMEICAMVVILDVATTNTVGTTLSILNQRANVEALLGFSPKVLCLGLSHGLLLVLGLLFLIRAELLACRLGQRSHRLVRVNHRLAVVCVLFSLKVFIVVGFATIAGDWAGVCVSLYLFGLIVLTLAGRHPLRRFLDPVSGVLAPFSCWERQAAQFAECAERAGHSSSHLPLSRPVNLVGAPALAPFLGFVNLQETILSSFMIFIATGIATGIADAVWMRDSQYGKYRRGRLVKKAARCPKCGAYDASLQRSCRHCGHPTKEVVARTGWAQHLVPGETVELSQFQWRRPQRLRRLQLSDEAQLALRRLLVERRLETAQEGEQSEWLTSQVLTAPVSGAWFHVLAYPLLGDVTKVLLRPVLKCWTAAQRESVARASRLLGETLLSQCAKAGQWKMVEVLVRHGVPLPDLSREFSQVCGPSVPCQRQWHKDWRQALGSHGPTPILELAAASKDGPKILEDLLREASDQHRDKGYTGPLRLTDLLGGPGGHPQPLLLRAAEAKRWNVVNVLLTSSVPVAAATLLSSPHVATCPNALVDLAEERALEEGSPLFTLTGHPEEDPLSGFFRYRHASVVLLNKEVPAGYRRMSTSSGGSYLEQDDESVRVWDELLQIGVQGGQCQPSAEVAFVKLERGEWDELQETEKAVLSLSLCSRTAAKKPDAKVGSCWLAVLCPSSYLQASKEGLLLVPPQRIPTPCYVPSVKLRIKAESACCREPMQGVPVYLDGQCVGQSDKDGLVEVFVKPGRRMLQSPSAGAEAAELKLTGEGEHVLLCVGRVFLFLQAEGSPPEWKLKMTTDLRQIPEDATDFRGKVCFDEGLPSQDIRSCFHPLVVPGGQPCSRLFQSLRPEALSGASFDPSKEGLERLADEECACKVSDLVGTAPLSLGTFLDTVDSLAKGTVQPPRPRKMADFAFAPQRRKLGIARRA</sequence>
<keyword evidence="2" id="KW-0812">Transmembrane</keyword>
<evidence type="ECO:0000256" key="1">
    <source>
        <dbReference type="SAM" id="MobiDB-lite"/>
    </source>
</evidence>
<keyword evidence="2" id="KW-0472">Membrane</keyword>
<feature type="region of interest" description="Disordered" evidence="1">
    <location>
        <begin position="1"/>
        <end position="37"/>
    </location>
</feature>